<feature type="transmembrane region" description="Helical" evidence="1">
    <location>
        <begin position="557"/>
        <end position="579"/>
    </location>
</feature>
<dbReference type="OrthoDB" id="5340163at2759"/>
<gene>
    <name evidence="2" type="ORF">D9619_010850</name>
</gene>
<dbReference type="InterPro" id="IPR025332">
    <property type="entry name" value="DUF4238"/>
</dbReference>
<organism evidence="2 3">
    <name type="scientific">Psilocybe cf. subviscida</name>
    <dbReference type="NCBI Taxonomy" id="2480587"/>
    <lineage>
        <taxon>Eukaryota</taxon>
        <taxon>Fungi</taxon>
        <taxon>Dikarya</taxon>
        <taxon>Basidiomycota</taxon>
        <taxon>Agaricomycotina</taxon>
        <taxon>Agaricomycetes</taxon>
        <taxon>Agaricomycetidae</taxon>
        <taxon>Agaricales</taxon>
        <taxon>Agaricineae</taxon>
        <taxon>Strophariaceae</taxon>
        <taxon>Psilocybe</taxon>
    </lineage>
</organism>
<protein>
    <submittedName>
        <fullName evidence="2">Uncharacterized protein</fullName>
    </submittedName>
</protein>
<accession>A0A8H5B8E9</accession>
<dbReference type="Pfam" id="PF14022">
    <property type="entry name" value="DUF4238"/>
    <property type="match status" value="1"/>
</dbReference>
<comment type="caution">
    <text evidence="2">The sequence shown here is derived from an EMBL/GenBank/DDBJ whole genome shotgun (WGS) entry which is preliminary data.</text>
</comment>
<evidence type="ECO:0000256" key="1">
    <source>
        <dbReference type="SAM" id="Phobius"/>
    </source>
</evidence>
<reference evidence="2 3" key="1">
    <citation type="journal article" date="2020" name="ISME J.">
        <title>Uncovering the hidden diversity of litter-decomposition mechanisms in mushroom-forming fungi.</title>
        <authorList>
            <person name="Floudas D."/>
            <person name="Bentzer J."/>
            <person name="Ahren D."/>
            <person name="Johansson T."/>
            <person name="Persson P."/>
            <person name="Tunlid A."/>
        </authorList>
    </citation>
    <scope>NUCLEOTIDE SEQUENCE [LARGE SCALE GENOMIC DNA]</scope>
    <source>
        <strain evidence="2 3">CBS 101986</strain>
    </source>
</reference>
<name>A0A8H5B8E9_9AGAR</name>
<proteinExistence type="predicted"/>
<dbReference type="EMBL" id="JAACJJ010000030">
    <property type="protein sequence ID" value="KAF5318540.1"/>
    <property type="molecule type" value="Genomic_DNA"/>
</dbReference>
<keyword evidence="3" id="KW-1185">Reference proteome</keyword>
<keyword evidence="1" id="KW-1133">Transmembrane helix</keyword>
<sequence length="665" mass="75416">MPRTSRPKDQYQLYIPRFILRSFQDAQIQQRSKKQGQKDYFESHKTGFSNDTVAVYDLKTQVLEQRPIPRTYGVINLHRDEQNPANVNHLEEALSRLENSAAKSIREIQEAVNGGRVELKMSCKELETIRKFLYVMHYCRMSQIPSCFDEKDPDNMVMQDFDIASNQERCALEEGTRVWLSGLKYILDTPHHGIMETGERLHDQYGGLTNMVEMSLRGVDVESKKFHVLDYYLQADATFLAIWIAAQEQEFVVGTHSFGQFEGCFMGIPGLHYLHVVSPTIALVTRSKHLSPEGGPLPQSKYPTMQLDQPTLDAYRQTPATGRNTYTIFPSKLTVKQTHDVNRVFLSNLDTGSVTFASEGAMMASLKHRLQSTLPYIRESKYFLRPLLGLLASNTMKMPSMSIVTAPRNNASAYDMAHMLYHLVTDDVDQYNQVSLEIHTITARAIIKMKSRLPSFQIKRHRNSPLYNRHIVPMLTREDSDLFFDNIGGLVDSFHVNTVGNDPNGALKYSAAIIGFTYWLFEEHPILLLDNLLPDSLTILSPAPQGLRSHLVRVTKIVLSAICQIITGIIGFIAGIFALEHNAPSVIAVHAMGIDHTDVRLDNLLFVEKRNGSREMPEEYSPVQDPNSGMLLQDQPISSDWTFQSSAHDFELLAIYLIDFGHGKY</sequence>
<dbReference type="Proteomes" id="UP000567179">
    <property type="component" value="Unassembled WGS sequence"/>
</dbReference>
<evidence type="ECO:0000313" key="3">
    <source>
        <dbReference type="Proteomes" id="UP000567179"/>
    </source>
</evidence>
<keyword evidence="1" id="KW-0812">Transmembrane</keyword>
<dbReference type="AlphaFoldDB" id="A0A8H5B8E9"/>
<evidence type="ECO:0000313" key="2">
    <source>
        <dbReference type="EMBL" id="KAF5318540.1"/>
    </source>
</evidence>
<keyword evidence="1" id="KW-0472">Membrane</keyword>